<accession>A0ACC0M178</accession>
<organism evidence="1 2">
    <name type="scientific">Rhododendron molle</name>
    <name type="common">Chinese azalea</name>
    <name type="synonym">Azalea mollis</name>
    <dbReference type="NCBI Taxonomy" id="49168"/>
    <lineage>
        <taxon>Eukaryota</taxon>
        <taxon>Viridiplantae</taxon>
        <taxon>Streptophyta</taxon>
        <taxon>Embryophyta</taxon>
        <taxon>Tracheophyta</taxon>
        <taxon>Spermatophyta</taxon>
        <taxon>Magnoliopsida</taxon>
        <taxon>eudicotyledons</taxon>
        <taxon>Gunneridae</taxon>
        <taxon>Pentapetalae</taxon>
        <taxon>asterids</taxon>
        <taxon>Ericales</taxon>
        <taxon>Ericaceae</taxon>
        <taxon>Ericoideae</taxon>
        <taxon>Rhodoreae</taxon>
        <taxon>Rhododendron</taxon>
    </lineage>
</organism>
<name>A0ACC0M178_RHOML</name>
<comment type="caution">
    <text evidence="1">The sequence shown here is derived from an EMBL/GenBank/DDBJ whole genome shotgun (WGS) entry which is preliminary data.</text>
</comment>
<sequence length="157" mass="17779">MLLRGSNPPRLRMSHIITEYNAPLRVQRGIKKATIVNQTKPLTGEKKATNQTALEVQGDEKMLEWLLFNYLSILIEMIAEERTSRVAPNGRSKRRRVSTNQTVINSDVYMNLEVSSGSMENILIEEVFKQLQCTREGEQASQVLGFYVEPSVMGHGV</sequence>
<proteinExistence type="predicted"/>
<reference evidence="1" key="1">
    <citation type="submission" date="2022-02" db="EMBL/GenBank/DDBJ databases">
        <title>Plant Genome Project.</title>
        <authorList>
            <person name="Zhang R.-G."/>
        </authorList>
    </citation>
    <scope>NUCLEOTIDE SEQUENCE</scope>
    <source>
        <strain evidence="1">AT1</strain>
    </source>
</reference>
<evidence type="ECO:0000313" key="2">
    <source>
        <dbReference type="Proteomes" id="UP001062846"/>
    </source>
</evidence>
<dbReference type="EMBL" id="CM046397">
    <property type="protein sequence ID" value="KAI8534630.1"/>
    <property type="molecule type" value="Genomic_DNA"/>
</dbReference>
<keyword evidence="2" id="KW-1185">Reference proteome</keyword>
<evidence type="ECO:0000313" key="1">
    <source>
        <dbReference type="EMBL" id="KAI8534630.1"/>
    </source>
</evidence>
<protein>
    <submittedName>
        <fullName evidence="1">Uncharacterized protein</fullName>
    </submittedName>
</protein>
<gene>
    <name evidence="1" type="ORF">RHMOL_Rhmol10G0105200</name>
</gene>
<dbReference type="Proteomes" id="UP001062846">
    <property type="component" value="Chromosome 10"/>
</dbReference>